<evidence type="ECO:0000313" key="5">
    <source>
        <dbReference type="Proteomes" id="UP001194468"/>
    </source>
</evidence>
<evidence type="ECO:0000259" key="3">
    <source>
        <dbReference type="PROSITE" id="PS50245"/>
    </source>
</evidence>
<keyword evidence="2" id="KW-0677">Repeat</keyword>
<dbReference type="SMART" id="SM00369">
    <property type="entry name" value="LRR_TYP"/>
    <property type="match status" value="3"/>
</dbReference>
<evidence type="ECO:0000313" key="4">
    <source>
        <dbReference type="EMBL" id="KAF8447773.1"/>
    </source>
</evidence>
<dbReference type="EMBL" id="WHUW01000004">
    <property type="protein sequence ID" value="KAF8447773.1"/>
    <property type="molecule type" value="Genomic_DNA"/>
</dbReference>
<organism evidence="4 5">
    <name type="scientific">Boletus edulis BED1</name>
    <dbReference type="NCBI Taxonomy" id="1328754"/>
    <lineage>
        <taxon>Eukaryota</taxon>
        <taxon>Fungi</taxon>
        <taxon>Dikarya</taxon>
        <taxon>Basidiomycota</taxon>
        <taxon>Agaricomycotina</taxon>
        <taxon>Agaricomycetes</taxon>
        <taxon>Agaricomycetidae</taxon>
        <taxon>Boletales</taxon>
        <taxon>Boletineae</taxon>
        <taxon>Boletaceae</taxon>
        <taxon>Boletoideae</taxon>
        <taxon>Boletus</taxon>
    </lineage>
</organism>
<dbReference type="PANTHER" id="PTHR18849">
    <property type="entry name" value="LEUCINE RICH REPEAT PROTEIN"/>
    <property type="match status" value="1"/>
</dbReference>
<dbReference type="GO" id="GO:0007010">
    <property type="term" value="P:cytoskeleton organization"/>
    <property type="evidence" value="ECO:0007669"/>
    <property type="project" value="TreeGrafter"/>
</dbReference>
<evidence type="ECO:0000256" key="2">
    <source>
        <dbReference type="ARBA" id="ARBA00022737"/>
    </source>
</evidence>
<dbReference type="Proteomes" id="UP001194468">
    <property type="component" value="Unassembled WGS sequence"/>
</dbReference>
<gene>
    <name evidence="4" type="ORF">L210DRAFT_3619228</name>
</gene>
<dbReference type="Gene3D" id="3.80.10.10">
    <property type="entry name" value="Ribonuclease Inhibitor"/>
    <property type="match status" value="2"/>
</dbReference>
<comment type="caution">
    <text evidence="4">The sequence shown here is derived from an EMBL/GenBank/DDBJ whole genome shotgun (WGS) entry which is preliminary data.</text>
</comment>
<keyword evidence="5" id="KW-1185">Reference proteome</keyword>
<dbReference type="SMART" id="SM01052">
    <property type="entry name" value="CAP_GLY"/>
    <property type="match status" value="1"/>
</dbReference>
<dbReference type="InterPro" id="IPR032675">
    <property type="entry name" value="LRR_dom_sf"/>
</dbReference>
<dbReference type="AlphaFoldDB" id="A0AAD4C4C0"/>
<dbReference type="PROSITE" id="PS50245">
    <property type="entry name" value="CAP_GLY_2"/>
    <property type="match status" value="1"/>
</dbReference>
<dbReference type="InterPro" id="IPR003591">
    <property type="entry name" value="Leu-rich_rpt_typical-subtyp"/>
</dbReference>
<dbReference type="SUPFAM" id="SSF52058">
    <property type="entry name" value="L domain-like"/>
    <property type="match status" value="1"/>
</dbReference>
<dbReference type="SUPFAM" id="SSF74924">
    <property type="entry name" value="Cap-Gly domain"/>
    <property type="match status" value="1"/>
</dbReference>
<dbReference type="InterPro" id="IPR001611">
    <property type="entry name" value="Leu-rich_rpt"/>
</dbReference>
<protein>
    <recommendedName>
        <fullName evidence="3">CAP-Gly domain-containing protein</fullName>
    </recommendedName>
</protein>
<proteinExistence type="predicted"/>
<accession>A0AAD4C4C0</accession>
<reference evidence="4" key="1">
    <citation type="submission" date="2019-10" db="EMBL/GenBank/DDBJ databases">
        <authorList>
            <consortium name="DOE Joint Genome Institute"/>
            <person name="Kuo A."/>
            <person name="Miyauchi S."/>
            <person name="Kiss E."/>
            <person name="Drula E."/>
            <person name="Kohler A."/>
            <person name="Sanchez-Garcia M."/>
            <person name="Andreopoulos B."/>
            <person name="Barry K.W."/>
            <person name="Bonito G."/>
            <person name="Buee M."/>
            <person name="Carver A."/>
            <person name="Chen C."/>
            <person name="Cichocki N."/>
            <person name="Clum A."/>
            <person name="Culley D."/>
            <person name="Crous P.W."/>
            <person name="Fauchery L."/>
            <person name="Girlanda M."/>
            <person name="Hayes R."/>
            <person name="Keri Z."/>
            <person name="LaButti K."/>
            <person name="Lipzen A."/>
            <person name="Lombard V."/>
            <person name="Magnuson J."/>
            <person name="Maillard F."/>
            <person name="Morin E."/>
            <person name="Murat C."/>
            <person name="Nolan M."/>
            <person name="Ohm R."/>
            <person name="Pangilinan J."/>
            <person name="Pereira M."/>
            <person name="Perotto S."/>
            <person name="Peter M."/>
            <person name="Riley R."/>
            <person name="Sitrit Y."/>
            <person name="Stielow B."/>
            <person name="Szollosi G."/>
            <person name="Zifcakova L."/>
            <person name="Stursova M."/>
            <person name="Spatafora J.W."/>
            <person name="Tedersoo L."/>
            <person name="Vaario L.-M."/>
            <person name="Yamada A."/>
            <person name="Yan M."/>
            <person name="Wang P."/>
            <person name="Xu J."/>
            <person name="Bruns T."/>
            <person name="Baldrian P."/>
            <person name="Vilgalys R."/>
            <person name="Henrissat B."/>
            <person name="Grigoriev I.V."/>
            <person name="Hibbett D."/>
            <person name="Nagy L.G."/>
            <person name="Martin F.M."/>
        </authorList>
    </citation>
    <scope>NUCLEOTIDE SEQUENCE</scope>
    <source>
        <strain evidence="4">BED1</strain>
    </source>
</reference>
<dbReference type="Pfam" id="PF01302">
    <property type="entry name" value="CAP_GLY"/>
    <property type="match status" value="1"/>
</dbReference>
<dbReference type="InterPro" id="IPR036859">
    <property type="entry name" value="CAP-Gly_dom_sf"/>
</dbReference>
<keyword evidence="1" id="KW-0433">Leucine-rich repeat</keyword>
<dbReference type="Gene3D" id="2.30.30.190">
    <property type="entry name" value="CAP Gly-rich-like domain"/>
    <property type="match status" value="1"/>
</dbReference>
<dbReference type="InterPro" id="IPR000938">
    <property type="entry name" value="CAP-Gly_domain"/>
</dbReference>
<dbReference type="PANTHER" id="PTHR18849:SF0">
    <property type="entry name" value="CILIA- AND FLAGELLA-ASSOCIATED PROTEIN 410-RELATED"/>
    <property type="match status" value="1"/>
</dbReference>
<sequence length="521" mass="57840">MTASSQSTGVTVGTRFHISSGHFGTIKYIGQVTGTDGLWYGVEWDDTTRGRHDGIKDGKRYFSCRIPDAGSFIRPSAHLSFGRSFLSALTMKYVEAEHGSDTVEKVVLGSSNGTIEVEAVGLDRVRRNLGNLGRLREVSLDGELVATGDAKGDIHATCPNIRGLDLSASLLATWGSIADIIAGLPHLERLALNRNRFLPLDHELPILAFSHLRELQLNSTLMSWAEFRDVARFMTRLQSVELGHNYLESLNARSSSVVPGFLSLNFEGNRLDDWIQITDSLREFTSLLQLVLSGNGIRSIPPLSSTPSPIQGIKALALSRNDLRQWQHMDALHDWCPNLESLRMVGNPLTEDASLAGRARQFIIARIPSLLVLDSTEISVRERTDCELFYLSFISKHVPGGDHEKVQEHPQWITLCNKHGRPAEPSAQSKHGDRLSKYLISVVVQRSVNRPTNLHDPIDTIDPPLSVKLIKLLKISNSPRGEAIQVWLKLRDGYVQLDNSGHDLEWYGVENGTHLVVYTGE</sequence>
<reference evidence="4" key="2">
    <citation type="journal article" date="2020" name="Nat. Commun.">
        <title>Large-scale genome sequencing of mycorrhizal fungi provides insights into the early evolution of symbiotic traits.</title>
        <authorList>
            <person name="Miyauchi S."/>
            <person name="Kiss E."/>
            <person name="Kuo A."/>
            <person name="Drula E."/>
            <person name="Kohler A."/>
            <person name="Sanchez-Garcia M."/>
            <person name="Morin E."/>
            <person name="Andreopoulos B."/>
            <person name="Barry K.W."/>
            <person name="Bonito G."/>
            <person name="Buee M."/>
            <person name="Carver A."/>
            <person name="Chen C."/>
            <person name="Cichocki N."/>
            <person name="Clum A."/>
            <person name="Culley D."/>
            <person name="Crous P.W."/>
            <person name="Fauchery L."/>
            <person name="Girlanda M."/>
            <person name="Hayes R.D."/>
            <person name="Keri Z."/>
            <person name="LaButti K."/>
            <person name="Lipzen A."/>
            <person name="Lombard V."/>
            <person name="Magnuson J."/>
            <person name="Maillard F."/>
            <person name="Murat C."/>
            <person name="Nolan M."/>
            <person name="Ohm R.A."/>
            <person name="Pangilinan J."/>
            <person name="Pereira M.F."/>
            <person name="Perotto S."/>
            <person name="Peter M."/>
            <person name="Pfister S."/>
            <person name="Riley R."/>
            <person name="Sitrit Y."/>
            <person name="Stielow J.B."/>
            <person name="Szollosi G."/>
            <person name="Zifcakova L."/>
            <person name="Stursova M."/>
            <person name="Spatafora J.W."/>
            <person name="Tedersoo L."/>
            <person name="Vaario L.M."/>
            <person name="Yamada A."/>
            <person name="Yan M."/>
            <person name="Wang P."/>
            <person name="Xu J."/>
            <person name="Bruns T."/>
            <person name="Baldrian P."/>
            <person name="Vilgalys R."/>
            <person name="Dunand C."/>
            <person name="Henrissat B."/>
            <person name="Grigoriev I.V."/>
            <person name="Hibbett D."/>
            <person name="Nagy L.G."/>
            <person name="Martin F.M."/>
        </authorList>
    </citation>
    <scope>NUCLEOTIDE SEQUENCE</scope>
    <source>
        <strain evidence="4">BED1</strain>
    </source>
</reference>
<feature type="domain" description="CAP-Gly" evidence="3">
    <location>
        <begin position="30"/>
        <end position="74"/>
    </location>
</feature>
<name>A0AAD4C4C0_BOLED</name>
<dbReference type="PROSITE" id="PS51450">
    <property type="entry name" value="LRR"/>
    <property type="match status" value="1"/>
</dbReference>
<evidence type="ECO:0000256" key="1">
    <source>
        <dbReference type="ARBA" id="ARBA00022614"/>
    </source>
</evidence>